<dbReference type="Pfam" id="PF07883">
    <property type="entry name" value="Cupin_2"/>
    <property type="match status" value="1"/>
</dbReference>
<gene>
    <name evidence="2" type="ORF">QWZ16_23025</name>
</gene>
<evidence type="ECO:0000313" key="2">
    <source>
        <dbReference type="EMBL" id="MDN3612477.1"/>
    </source>
</evidence>
<organism evidence="2 3">
    <name type="scientific">Vibrio ostreicida</name>
    <dbReference type="NCBI Taxonomy" id="526588"/>
    <lineage>
        <taxon>Bacteria</taxon>
        <taxon>Pseudomonadati</taxon>
        <taxon>Pseudomonadota</taxon>
        <taxon>Gammaproteobacteria</taxon>
        <taxon>Vibrionales</taxon>
        <taxon>Vibrionaceae</taxon>
        <taxon>Vibrio</taxon>
    </lineage>
</organism>
<proteinExistence type="predicted"/>
<dbReference type="EMBL" id="JAUFQC010000027">
    <property type="protein sequence ID" value="MDN3612477.1"/>
    <property type="molecule type" value="Genomic_DNA"/>
</dbReference>
<evidence type="ECO:0000259" key="1">
    <source>
        <dbReference type="Pfam" id="PF07883"/>
    </source>
</evidence>
<comment type="caution">
    <text evidence="2">The sequence shown here is derived from an EMBL/GenBank/DDBJ whole genome shotgun (WGS) entry which is preliminary data.</text>
</comment>
<dbReference type="InterPro" id="IPR011051">
    <property type="entry name" value="RmlC_Cupin_sf"/>
</dbReference>
<dbReference type="InterPro" id="IPR014710">
    <property type="entry name" value="RmlC-like_jellyroll"/>
</dbReference>
<dbReference type="Gene3D" id="2.60.120.10">
    <property type="entry name" value="Jelly Rolls"/>
    <property type="match status" value="1"/>
</dbReference>
<protein>
    <submittedName>
        <fullName evidence="2">Cupin domain-containing protein</fullName>
    </submittedName>
</protein>
<reference evidence="3" key="1">
    <citation type="journal article" date="2019" name="Int. J. Syst. Evol. Microbiol.">
        <title>The Global Catalogue of Microorganisms (GCM) 10K type strain sequencing project: providing services to taxonomists for standard genome sequencing and annotation.</title>
        <authorList>
            <consortium name="The Broad Institute Genomics Platform"/>
            <consortium name="The Broad Institute Genome Sequencing Center for Infectious Disease"/>
            <person name="Wu L."/>
            <person name="Ma J."/>
        </authorList>
    </citation>
    <scope>NUCLEOTIDE SEQUENCE [LARGE SCALE GENOMIC DNA]</scope>
    <source>
        <strain evidence="3">CECT 7398</strain>
    </source>
</reference>
<feature type="domain" description="Cupin type-2" evidence="1">
    <location>
        <begin position="33"/>
        <end position="101"/>
    </location>
</feature>
<accession>A0ABT8C082</accession>
<sequence>MNLFHPLPNALAEEVVDDLLTGSQFRVERIVSKGQQSPADFWYEQAEHEWVVVLKGHARLQYTHGEEVELKAGDTLNIPAYTKHRVSYTDKEVETIWLAIFYNN</sequence>
<dbReference type="SUPFAM" id="SSF51182">
    <property type="entry name" value="RmlC-like cupins"/>
    <property type="match status" value="1"/>
</dbReference>
<dbReference type="InterPro" id="IPR013096">
    <property type="entry name" value="Cupin_2"/>
</dbReference>
<dbReference type="Proteomes" id="UP001238540">
    <property type="component" value="Unassembled WGS sequence"/>
</dbReference>
<keyword evidence="3" id="KW-1185">Reference proteome</keyword>
<evidence type="ECO:0000313" key="3">
    <source>
        <dbReference type="Proteomes" id="UP001238540"/>
    </source>
</evidence>
<name>A0ABT8C082_9VIBR</name>
<dbReference type="RefSeq" id="WP_170883666.1">
    <property type="nucleotide sequence ID" value="NZ_JABEYA020000015.1"/>
</dbReference>
<dbReference type="CDD" id="cd06981">
    <property type="entry name" value="cupin_reut_a1446"/>
    <property type="match status" value="1"/>
</dbReference>